<proteinExistence type="predicted"/>
<dbReference type="Proteomes" id="UP000585272">
    <property type="component" value="Unassembled WGS sequence"/>
</dbReference>
<dbReference type="PROSITE" id="PS51257">
    <property type="entry name" value="PROKAR_LIPOPROTEIN"/>
    <property type="match status" value="1"/>
</dbReference>
<name>A0A840IBL4_9ACTN</name>
<comment type="caution">
    <text evidence="2">The sequence shown here is derived from an EMBL/GenBank/DDBJ whole genome shotgun (WGS) entry which is preliminary data.</text>
</comment>
<organism evidence="2 3">
    <name type="scientific">Conexibacter arvalis</name>
    <dbReference type="NCBI Taxonomy" id="912552"/>
    <lineage>
        <taxon>Bacteria</taxon>
        <taxon>Bacillati</taxon>
        <taxon>Actinomycetota</taxon>
        <taxon>Thermoleophilia</taxon>
        <taxon>Solirubrobacterales</taxon>
        <taxon>Conexibacteraceae</taxon>
        <taxon>Conexibacter</taxon>
    </lineage>
</organism>
<dbReference type="AlphaFoldDB" id="A0A840IBL4"/>
<evidence type="ECO:0000256" key="1">
    <source>
        <dbReference type="SAM" id="SignalP"/>
    </source>
</evidence>
<dbReference type="RefSeq" id="WP_183339967.1">
    <property type="nucleotide sequence ID" value="NZ_JACHNU010000001.1"/>
</dbReference>
<accession>A0A840IBL4</accession>
<feature type="signal peptide" evidence="1">
    <location>
        <begin position="1"/>
        <end position="30"/>
    </location>
</feature>
<keyword evidence="1" id="KW-0732">Signal</keyword>
<evidence type="ECO:0000313" key="3">
    <source>
        <dbReference type="Proteomes" id="UP000585272"/>
    </source>
</evidence>
<sequence length="274" mass="29332">MRVFQPVRIVALALVAAGCGLLAHAGAASARTQVAITGGVTPTITGFPTKPKNVKLTIAGRMIGDDVEGVFPATTTKIVWWFTHGARVNGRYFRHCDPRRLAAARGNPSACPRASRIGGGWVVATAISVTARVRIDIYNGKGGKSMIFYFQTLRPVVVNDMLVAPFQTLKGGRHGFKLTMRIPDGLQELAPGMVTSVREFTATVGGMTTTARIGRRREKRGFIETMACPPGALVTARGEFSFRTISPITVDSYLGCGQAPPFPPEFPRSQLGSS</sequence>
<keyword evidence="3" id="KW-1185">Reference proteome</keyword>
<reference evidence="2 3" key="1">
    <citation type="submission" date="2020-08" db="EMBL/GenBank/DDBJ databases">
        <title>Genomic Encyclopedia of Archaeal and Bacterial Type Strains, Phase II (KMG-II): from individual species to whole genera.</title>
        <authorList>
            <person name="Goeker M."/>
        </authorList>
    </citation>
    <scope>NUCLEOTIDE SEQUENCE [LARGE SCALE GENOMIC DNA]</scope>
    <source>
        <strain evidence="2 3">DSM 23288</strain>
    </source>
</reference>
<evidence type="ECO:0000313" key="2">
    <source>
        <dbReference type="EMBL" id="MBB4661641.1"/>
    </source>
</evidence>
<dbReference type="EMBL" id="JACHNU010000001">
    <property type="protein sequence ID" value="MBB4661641.1"/>
    <property type="molecule type" value="Genomic_DNA"/>
</dbReference>
<gene>
    <name evidence="2" type="ORF">BDZ31_001214</name>
</gene>
<protein>
    <submittedName>
        <fullName evidence="2">Uncharacterized protein</fullName>
    </submittedName>
</protein>
<feature type="chain" id="PRO_5032762722" evidence="1">
    <location>
        <begin position="31"/>
        <end position="274"/>
    </location>
</feature>